<gene>
    <name evidence="1" type="ORF">SAMN04488523_10135</name>
</gene>
<dbReference type="EMBL" id="FOMW01000001">
    <property type="protein sequence ID" value="SFD45798.1"/>
    <property type="molecule type" value="Genomic_DNA"/>
</dbReference>
<evidence type="ECO:0000313" key="1">
    <source>
        <dbReference type="EMBL" id="SFD45798.1"/>
    </source>
</evidence>
<protein>
    <submittedName>
        <fullName evidence="1">Uncharacterized protein</fullName>
    </submittedName>
</protein>
<dbReference type="Proteomes" id="UP000198977">
    <property type="component" value="Unassembled WGS sequence"/>
</dbReference>
<organism evidence="1 2">
    <name type="scientific">Sulfitobacter brevis</name>
    <dbReference type="NCBI Taxonomy" id="74348"/>
    <lineage>
        <taxon>Bacteria</taxon>
        <taxon>Pseudomonadati</taxon>
        <taxon>Pseudomonadota</taxon>
        <taxon>Alphaproteobacteria</taxon>
        <taxon>Rhodobacterales</taxon>
        <taxon>Roseobacteraceae</taxon>
        <taxon>Sulfitobacter</taxon>
    </lineage>
</organism>
<keyword evidence="2" id="KW-1185">Reference proteome</keyword>
<accession>A0A1I1SM87</accession>
<dbReference type="AlphaFoldDB" id="A0A1I1SM87"/>
<reference evidence="2" key="1">
    <citation type="submission" date="2016-10" db="EMBL/GenBank/DDBJ databases">
        <authorList>
            <person name="Varghese N."/>
            <person name="Submissions S."/>
        </authorList>
    </citation>
    <scope>NUCLEOTIDE SEQUENCE [LARGE SCALE GENOMIC DNA]</scope>
    <source>
        <strain evidence="2">DSM 11443</strain>
    </source>
</reference>
<evidence type="ECO:0000313" key="2">
    <source>
        <dbReference type="Proteomes" id="UP000198977"/>
    </source>
</evidence>
<sequence length="70" mass="7653">MIGTHPLCKMGPENGAGNGAFWQLKALGRAALTGPHLGFLWSKTRAGQRIQKPFDLMRLRMACSLRGRSS</sequence>
<proteinExistence type="predicted"/>
<name>A0A1I1SM87_9RHOB</name>